<evidence type="ECO:0000313" key="2">
    <source>
        <dbReference type="EMBL" id="MBC5850546.1"/>
    </source>
</evidence>
<dbReference type="SUPFAM" id="SSF51735">
    <property type="entry name" value="NAD(P)-binding Rossmann-fold domains"/>
    <property type="match status" value="1"/>
</dbReference>
<dbReference type="EMBL" id="JACRUP010000002">
    <property type="protein sequence ID" value="MBC5850546.1"/>
    <property type="molecule type" value="Genomic_DNA"/>
</dbReference>
<name>A0A9X0R810_VIBME</name>
<evidence type="ECO:0000259" key="1">
    <source>
        <dbReference type="Pfam" id="PF13460"/>
    </source>
</evidence>
<dbReference type="Gene3D" id="3.40.50.720">
    <property type="entry name" value="NAD(P)-binding Rossmann-like Domain"/>
    <property type="match status" value="1"/>
</dbReference>
<reference evidence="2" key="1">
    <citation type="submission" date="2020-08" db="EMBL/GenBank/DDBJ databases">
        <title>Genome Sequencing and Pan-Genome Analysis of Migratory bird Vibrio Strains, Inner Mongolia.</title>
        <authorList>
            <person name="Zheng L."/>
        </authorList>
    </citation>
    <scope>NUCLEOTIDE SEQUENCE</scope>
    <source>
        <strain evidence="2">M13F</strain>
    </source>
</reference>
<dbReference type="Pfam" id="PF13460">
    <property type="entry name" value="NAD_binding_10"/>
    <property type="match status" value="1"/>
</dbReference>
<feature type="domain" description="NAD(P)-binding" evidence="1">
    <location>
        <begin position="7"/>
        <end position="195"/>
    </location>
</feature>
<dbReference type="AlphaFoldDB" id="A0A9X0R810"/>
<proteinExistence type="predicted"/>
<dbReference type="GO" id="GO:0016646">
    <property type="term" value="F:oxidoreductase activity, acting on the CH-NH group of donors, NAD or NADP as acceptor"/>
    <property type="evidence" value="ECO:0007669"/>
    <property type="project" value="TreeGrafter"/>
</dbReference>
<sequence>MKVAIVGASGWIGSHLVQEALSRGHEVVAMVRDPAKMTDANVEVRQFDVHNQANFAQLFADIDVAMVSIGGRASGDHSIVAKTAEQLLSALPQAGVKRLLWVGGAGSLEVSPGVSLVSLPDFPSEYKPEALAQGEALAVFRSSDSPLNWTFVSPAAEIFPGDKQGAYRIGGDQLLADQDGHSRISVSDYAVAMLDMLETASFAQQRVGVAY</sequence>
<dbReference type="InterPro" id="IPR051606">
    <property type="entry name" value="Polyketide_Oxido-like"/>
</dbReference>
<accession>A0A9X0R810</accession>
<protein>
    <submittedName>
        <fullName evidence="2">NAD(P)-dependent oxidoreductase</fullName>
    </submittedName>
</protein>
<dbReference type="RefSeq" id="WP_186460471.1">
    <property type="nucleotide sequence ID" value="NZ_CAWQCL010000078.1"/>
</dbReference>
<gene>
    <name evidence="2" type="ORF">H8Q88_06180</name>
</gene>
<dbReference type="InterPro" id="IPR036291">
    <property type="entry name" value="NAD(P)-bd_dom_sf"/>
</dbReference>
<dbReference type="Proteomes" id="UP000615796">
    <property type="component" value="Unassembled WGS sequence"/>
</dbReference>
<keyword evidence="3" id="KW-1185">Reference proteome</keyword>
<comment type="caution">
    <text evidence="2">The sequence shown here is derived from an EMBL/GenBank/DDBJ whole genome shotgun (WGS) entry which is preliminary data.</text>
</comment>
<dbReference type="CDD" id="cd05244">
    <property type="entry name" value="BVR-B_like_SDR_a"/>
    <property type="match status" value="1"/>
</dbReference>
<evidence type="ECO:0000313" key="3">
    <source>
        <dbReference type="Proteomes" id="UP000615796"/>
    </source>
</evidence>
<dbReference type="PANTHER" id="PTHR43355:SF2">
    <property type="entry name" value="FLAVIN REDUCTASE (NADPH)"/>
    <property type="match status" value="1"/>
</dbReference>
<dbReference type="PANTHER" id="PTHR43355">
    <property type="entry name" value="FLAVIN REDUCTASE (NADPH)"/>
    <property type="match status" value="1"/>
</dbReference>
<dbReference type="InterPro" id="IPR016040">
    <property type="entry name" value="NAD(P)-bd_dom"/>
</dbReference>
<organism evidence="2 3">
    <name type="scientific">Vibrio metschnikovii</name>
    <dbReference type="NCBI Taxonomy" id="28172"/>
    <lineage>
        <taxon>Bacteria</taxon>
        <taxon>Pseudomonadati</taxon>
        <taxon>Pseudomonadota</taxon>
        <taxon>Gammaproteobacteria</taxon>
        <taxon>Vibrionales</taxon>
        <taxon>Vibrionaceae</taxon>
        <taxon>Vibrio</taxon>
    </lineage>
</organism>